<reference evidence="2" key="1">
    <citation type="submission" date="2021-04" db="EMBL/GenBank/DDBJ databases">
        <title>A novel Synergistetes isolate from a pyrite-forming mixed culture.</title>
        <authorList>
            <person name="Bunk B."/>
            <person name="Sproer C."/>
            <person name="Spring S."/>
            <person name="Pester M."/>
        </authorList>
    </citation>
    <scope>NUCLEOTIDE SEQUENCE [LARGE SCALE GENOMIC DNA]</scope>
    <source>
        <strain evidence="2">J.5.4.2-T.3.5.2</strain>
    </source>
</reference>
<gene>
    <name evidence="1" type="ORF">KAR29_04970</name>
</gene>
<evidence type="ECO:0000313" key="2">
    <source>
        <dbReference type="Proteomes" id="UP000671879"/>
    </source>
</evidence>
<proteinExistence type="predicted"/>
<protein>
    <submittedName>
        <fullName evidence="1">Uncharacterized protein</fullName>
    </submittedName>
</protein>
<dbReference type="EMBL" id="CP072943">
    <property type="protein sequence ID" value="QTX33247.1"/>
    <property type="molecule type" value="Genomic_DNA"/>
</dbReference>
<evidence type="ECO:0000313" key="1">
    <source>
        <dbReference type="EMBL" id="QTX33247.1"/>
    </source>
</evidence>
<accession>A0A9Q7APR3</accession>
<dbReference type="KEGG" id="aram:KAR29_04970"/>
<dbReference type="AlphaFoldDB" id="A0A9Q7APR3"/>
<dbReference type="RefSeq" id="WP_274374524.1">
    <property type="nucleotide sequence ID" value="NZ_CP072943.1"/>
</dbReference>
<name>A0A9Q7APR3_9BACT</name>
<organism evidence="1 2">
    <name type="scientific">Aminithiophilus ramosus</name>
    <dbReference type="NCBI Taxonomy" id="3029084"/>
    <lineage>
        <taxon>Bacteria</taxon>
        <taxon>Thermotogati</taxon>
        <taxon>Synergistota</taxon>
        <taxon>Synergistia</taxon>
        <taxon>Synergistales</taxon>
        <taxon>Aminithiophilaceae</taxon>
        <taxon>Aminithiophilus</taxon>
    </lineage>
</organism>
<dbReference type="Proteomes" id="UP000671879">
    <property type="component" value="Chromosome"/>
</dbReference>
<keyword evidence="2" id="KW-1185">Reference proteome</keyword>
<sequence>MRETEKNNSNNIQCKNVVVSIAGKGTSVKRVCLPEKRRHTMEAIINKRKSALDVLAKY</sequence>